<sequence>MNSISTGIYKQIKNDMPEIEKCINTNNTSREYWEDLRVKYGVFFIPDIDFHVPRVREGGTYRPWDKVPNYTSELRKLRTYLLATLIKNEYKTDFELSNDFVKNEAKELLKKKLVTEQDVTTSELIILSKIYIDSDNSDHKQFALEKIWDVFERLKTIYGEGNKKKNIEDLIKKISHSTERNKLLFDNEFKELTKIGNEYQIRHFEKDKEPIPSDDFREYLFFRVLSLISYSIIESEK</sequence>
<comment type="caution">
    <text evidence="1">The sequence shown here is derived from an EMBL/GenBank/DDBJ whole genome shotgun (WGS) entry which is preliminary data.</text>
</comment>
<accession>A0A4R6BAL8</accession>
<dbReference type="AlphaFoldDB" id="A0A4R6BAL8"/>
<protein>
    <submittedName>
        <fullName evidence="1">Uncharacterized protein</fullName>
    </submittedName>
</protein>
<dbReference type="OrthoDB" id="5106738at2"/>
<dbReference type="Proteomes" id="UP000295310">
    <property type="component" value="Unassembled WGS sequence"/>
</dbReference>
<dbReference type="RefSeq" id="WP_133432812.1">
    <property type="nucleotide sequence ID" value="NZ_SCWA01000029.1"/>
</dbReference>
<name>A0A4R6BAL8_9STAP</name>
<evidence type="ECO:0000313" key="2">
    <source>
        <dbReference type="Proteomes" id="UP000295310"/>
    </source>
</evidence>
<organism evidence="1 2">
    <name type="scientific">Macrococcus brunensis</name>
    <dbReference type="NCBI Taxonomy" id="198483"/>
    <lineage>
        <taxon>Bacteria</taxon>
        <taxon>Bacillati</taxon>
        <taxon>Bacillota</taxon>
        <taxon>Bacilli</taxon>
        <taxon>Bacillales</taxon>
        <taxon>Staphylococcaceae</taxon>
        <taxon>Macrococcus</taxon>
    </lineage>
</organism>
<proteinExistence type="predicted"/>
<keyword evidence="2" id="KW-1185">Reference proteome</keyword>
<reference evidence="1 2" key="1">
    <citation type="submission" date="2019-01" db="EMBL/GenBank/DDBJ databases">
        <title>Draft genome sequences of the type strains of six Macrococcus species.</title>
        <authorList>
            <person name="Mazhar S."/>
            <person name="Altermann E."/>
            <person name="Hill C."/>
            <person name="Mcauliffe O."/>
        </authorList>
    </citation>
    <scope>NUCLEOTIDE SEQUENCE [LARGE SCALE GENOMIC DNA]</scope>
    <source>
        <strain evidence="1 2">CCM4811</strain>
    </source>
</reference>
<dbReference type="EMBL" id="SCWA01000029">
    <property type="protein sequence ID" value="TDL93342.1"/>
    <property type="molecule type" value="Genomic_DNA"/>
</dbReference>
<gene>
    <name evidence="1" type="ORF">ERX27_10765</name>
</gene>
<evidence type="ECO:0000313" key="1">
    <source>
        <dbReference type="EMBL" id="TDL93342.1"/>
    </source>
</evidence>